<organism evidence="1 2">
    <name type="scientific">Steinernema carpocapsae</name>
    <name type="common">Entomopathogenic nematode</name>
    <dbReference type="NCBI Taxonomy" id="34508"/>
    <lineage>
        <taxon>Eukaryota</taxon>
        <taxon>Metazoa</taxon>
        <taxon>Ecdysozoa</taxon>
        <taxon>Nematoda</taxon>
        <taxon>Chromadorea</taxon>
        <taxon>Rhabditida</taxon>
        <taxon>Tylenchina</taxon>
        <taxon>Panagrolaimomorpha</taxon>
        <taxon>Strongyloidoidea</taxon>
        <taxon>Steinernematidae</taxon>
        <taxon>Steinernema</taxon>
    </lineage>
</organism>
<comment type="caution">
    <text evidence="1">The sequence shown here is derived from an EMBL/GenBank/DDBJ whole genome shotgun (WGS) entry which is preliminary data.</text>
</comment>
<dbReference type="EMBL" id="AZBU02000003">
    <property type="protein sequence ID" value="TKR88976.1"/>
    <property type="molecule type" value="Genomic_DNA"/>
</dbReference>
<evidence type="ECO:0000313" key="1">
    <source>
        <dbReference type="EMBL" id="TKR88976.1"/>
    </source>
</evidence>
<protein>
    <submittedName>
        <fullName evidence="1">Uncharacterized protein</fullName>
    </submittedName>
</protein>
<proteinExistence type="predicted"/>
<keyword evidence="2" id="KW-1185">Reference proteome</keyword>
<gene>
    <name evidence="1" type="ORF">L596_013141</name>
</gene>
<reference evidence="1 2" key="2">
    <citation type="journal article" date="2019" name="G3 (Bethesda)">
        <title>Hybrid Assembly of the Genome of the Entomopathogenic Nematode Steinernema carpocapsae Identifies the X-Chromosome.</title>
        <authorList>
            <person name="Serra L."/>
            <person name="Macchietto M."/>
            <person name="Macias-Munoz A."/>
            <person name="McGill C.J."/>
            <person name="Rodriguez I.M."/>
            <person name="Rodriguez B."/>
            <person name="Murad R."/>
            <person name="Mortazavi A."/>
        </authorList>
    </citation>
    <scope>NUCLEOTIDE SEQUENCE [LARGE SCALE GENOMIC DNA]</scope>
    <source>
        <strain evidence="1 2">ALL</strain>
    </source>
</reference>
<name>A0A4U5NZB3_STECR</name>
<reference evidence="1 2" key="1">
    <citation type="journal article" date="2015" name="Genome Biol.">
        <title>Comparative genomics of Steinernema reveals deeply conserved gene regulatory networks.</title>
        <authorList>
            <person name="Dillman A.R."/>
            <person name="Macchietto M."/>
            <person name="Porter C.F."/>
            <person name="Rogers A."/>
            <person name="Williams B."/>
            <person name="Antoshechkin I."/>
            <person name="Lee M.M."/>
            <person name="Goodwin Z."/>
            <person name="Lu X."/>
            <person name="Lewis E.E."/>
            <person name="Goodrich-Blair H."/>
            <person name="Stock S.P."/>
            <person name="Adams B.J."/>
            <person name="Sternberg P.W."/>
            <person name="Mortazavi A."/>
        </authorList>
    </citation>
    <scope>NUCLEOTIDE SEQUENCE [LARGE SCALE GENOMIC DNA]</scope>
    <source>
        <strain evidence="1 2">ALL</strain>
    </source>
</reference>
<sequence>MSSELALRASKEPVSYLFQNTANYILFGSEFCAYSIGPKNTRNCGQFGVCGTNLGADAVAEPIGPRRRRNACKRKWRCYHKPRLFNQGHYFGGMTDGHVWIVLLYLIEGII</sequence>
<dbReference type="Proteomes" id="UP000298663">
    <property type="component" value="Unassembled WGS sequence"/>
</dbReference>
<dbReference type="AlphaFoldDB" id="A0A4U5NZB3"/>
<evidence type="ECO:0000313" key="2">
    <source>
        <dbReference type="Proteomes" id="UP000298663"/>
    </source>
</evidence>
<accession>A0A4U5NZB3</accession>